<dbReference type="InterPro" id="IPR013761">
    <property type="entry name" value="SAM/pointed_sf"/>
</dbReference>
<dbReference type="InterPro" id="IPR024668">
    <property type="entry name" value="GABP_asu_N"/>
</dbReference>
<evidence type="ECO:0000256" key="2">
    <source>
        <dbReference type="ARBA" id="ARBA00023125"/>
    </source>
</evidence>
<organism evidence="7 8">
    <name type="scientific">Pseudolycoriella hygida</name>
    <dbReference type="NCBI Taxonomy" id="35572"/>
    <lineage>
        <taxon>Eukaryota</taxon>
        <taxon>Metazoa</taxon>
        <taxon>Ecdysozoa</taxon>
        <taxon>Arthropoda</taxon>
        <taxon>Hexapoda</taxon>
        <taxon>Insecta</taxon>
        <taxon>Pterygota</taxon>
        <taxon>Neoptera</taxon>
        <taxon>Endopterygota</taxon>
        <taxon>Diptera</taxon>
        <taxon>Nematocera</taxon>
        <taxon>Sciaroidea</taxon>
        <taxon>Sciaridae</taxon>
        <taxon>Pseudolycoriella</taxon>
    </lineage>
</organism>
<dbReference type="InterPro" id="IPR036388">
    <property type="entry name" value="WH-like_DNA-bd_sf"/>
</dbReference>
<dbReference type="FunFam" id="3.10.20.90:FF:000251">
    <property type="entry name" value="DNA-binding protein Ets97D"/>
    <property type="match status" value="1"/>
</dbReference>
<dbReference type="SMART" id="SM00413">
    <property type="entry name" value="ETS"/>
    <property type="match status" value="1"/>
</dbReference>
<keyword evidence="8" id="KW-1185">Reference proteome</keyword>
<dbReference type="GO" id="GO:0005634">
    <property type="term" value="C:nucleus"/>
    <property type="evidence" value="ECO:0007669"/>
    <property type="project" value="UniProtKB-SubCell"/>
</dbReference>
<dbReference type="Pfam" id="PF02198">
    <property type="entry name" value="SAM_PNT"/>
    <property type="match status" value="1"/>
</dbReference>
<evidence type="ECO:0000256" key="1">
    <source>
        <dbReference type="ARBA" id="ARBA00005562"/>
    </source>
</evidence>
<dbReference type="AlphaFoldDB" id="A0A9Q0MZ12"/>
<dbReference type="OrthoDB" id="10067219at2759"/>
<dbReference type="PANTHER" id="PTHR11849:SF195">
    <property type="entry name" value="GA-BINDING PROTEIN ALPHA CHAIN"/>
    <property type="match status" value="1"/>
</dbReference>
<dbReference type="PRINTS" id="PR00454">
    <property type="entry name" value="ETSDOMAIN"/>
</dbReference>
<dbReference type="Gene3D" id="1.10.10.10">
    <property type="entry name" value="Winged helix-like DNA-binding domain superfamily/Winged helix DNA-binding domain"/>
    <property type="match status" value="1"/>
</dbReference>
<evidence type="ECO:0000259" key="6">
    <source>
        <dbReference type="PROSITE" id="PS51433"/>
    </source>
</evidence>
<comment type="caution">
    <text evidence="7">The sequence shown here is derived from an EMBL/GenBank/DDBJ whole genome shotgun (WGS) entry which is preliminary data.</text>
</comment>
<evidence type="ECO:0000256" key="4">
    <source>
        <dbReference type="SAM" id="MobiDB-lite"/>
    </source>
</evidence>
<feature type="domain" description="PNT" evidence="6">
    <location>
        <begin position="220"/>
        <end position="343"/>
    </location>
</feature>
<evidence type="ECO:0000256" key="3">
    <source>
        <dbReference type="RuleBase" id="RU004019"/>
    </source>
</evidence>
<dbReference type="PROSITE" id="PS51433">
    <property type="entry name" value="PNT"/>
    <property type="match status" value="1"/>
</dbReference>
<evidence type="ECO:0000313" key="7">
    <source>
        <dbReference type="EMBL" id="KAJ6639387.1"/>
    </source>
</evidence>
<dbReference type="FunFam" id="1.10.10.10:FF:000200">
    <property type="entry name" value="GA-binding protein alpha chain, putative"/>
    <property type="match status" value="1"/>
</dbReference>
<proteinExistence type="inferred from homology"/>
<dbReference type="PANTHER" id="PTHR11849">
    <property type="entry name" value="ETS"/>
    <property type="match status" value="1"/>
</dbReference>
<evidence type="ECO:0000313" key="8">
    <source>
        <dbReference type="Proteomes" id="UP001151699"/>
    </source>
</evidence>
<dbReference type="PROSITE" id="PS00345">
    <property type="entry name" value="ETS_DOMAIN_1"/>
    <property type="match status" value="1"/>
</dbReference>
<dbReference type="GO" id="GO:0030154">
    <property type="term" value="P:cell differentiation"/>
    <property type="evidence" value="ECO:0007669"/>
    <property type="project" value="TreeGrafter"/>
</dbReference>
<dbReference type="GO" id="GO:0043565">
    <property type="term" value="F:sequence-specific DNA binding"/>
    <property type="evidence" value="ECO:0007669"/>
    <property type="project" value="InterPro"/>
</dbReference>
<dbReference type="Pfam" id="PF11620">
    <property type="entry name" value="GABP-alpha"/>
    <property type="match status" value="1"/>
</dbReference>
<dbReference type="Pfam" id="PF00178">
    <property type="entry name" value="Ets"/>
    <property type="match status" value="1"/>
</dbReference>
<dbReference type="SUPFAM" id="SSF46785">
    <property type="entry name" value="Winged helix' DNA-binding domain"/>
    <property type="match status" value="1"/>
</dbReference>
<dbReference type="InterPro" id="IPR036390">
    <property type="entry name" value="WH_DNA-bd_sf"/>
</dbReference>
<feature type="domain" description="ETS" evidence="5">
    <location>
        <begin position="405"/>
        <end position="485"/>
    </location>
</feature>
<dbReference type="GO" id="GO:0000981">
    <property type="term" value="F:DNA-binding transcription factor activity, RNA polymerase II-specific"/>
    <property type="evidence" value="ECO:0007669"/>
    <property type="project" value="TreeGrafter"/>
</dbReference>
<gene>
    <name evidence="7" type="primary">Ets97D</name>
    <name evidence="7" type="ORF">Bhyg_12131</name>
</gene>
<dbReference type="Gene3D" id="3.10.20.90">
    <property type="entry name" value="Phosphatidylinositol 3-kinase Catalytic Subunit, Chain A, domain 1"/>
    <property type="match status" value="1"/>
</dbReference>
<dbReference type="Gene3D" id="1.10.150.50">
    <property type="entry name" value="Transcription Factor, Ets-1"/>
    <property type="match status" value="1"/>
</dbReference>
<name>A0A9Q0MZ12_9DIPT</name>
<comment type="similarity">
    <text evidence="1 3">Belongs to the ETS family.</text>
</comment>
<dbReference type="InterPro" id="IPR003118">
    <property type="entry name" value="Pointed_dom"/>
</dbReference>
<feature type="non-terminal residue" evidence="7">
    <location>
        <position position="1"/>
    </location>
</feature>
<feature type="region of interest" description="Disordered" evidence="4">
    <location>
        <begin position="176"/>
        <end position="199"/>
    </location>
</feature>
<dbReference type="InterPro" id="IPR046328">
    <property type="entry name" value="ETS_fam"/>
</dbReference>
<dbReference type="EMBL" id="WJQU01000003">
    <property type="protein sequence ID" value="KAJ6639387.1"/>
    <property type="molecule type" value="Genomic_DNA"/>
</dbReference>
<dbReference type="PROSITE" id="PS00346">
    <property type="entry name" value="ETS_DOMAIN_2"/>
    <property type="match status" value="1"/>
</dbReference>
<reference evidence="7" key="1">
    <citation type="submission" date="2022-07" db="EMBL/GenBank/DDBJ databases">
        <authorList>
            <person name="Trinca V."/>
            <person name="Uliana J.V.C."/>
            <person name="Torres T.T."/>
            <person name="Ward R.J."/>
            <person name="Monesi N."/>
        </authorList>
    </citation>
    <scope>NUCLEOTIDE SEQUENCE</scope>
    <source>
        <strain evidence="7">HSMRA1968</strain>
        <tissue evidence="7">Whole embryos</tissue>
    </source>
</reference>
<dbReference type="InterPro" id="IPR000418">
    <property type="entry name" value="Ets_dom"/>
</dbReference>
<dbReference type="SUPFAM" id="SSF47769">
    <property type="entry name" value="SAM/Pointed domain"/>
    <property type="match status" value="1"/>
</dbReference>
<evidence type="ECO:0000259" key="5">
    <source>
        <dbReference type="PROSITE" id="PS50061"/>
    </source>
</evidence>
<accession>A0A9Q0MZ12</accession>
<protein>
    <submittedName>
        <fullName evidence="7">DNA-binding protein Ets97D</fullName>
    </submittedName>
</protein>
<dbReference type="Proteomes" id="UP001151699">
    <property type="component" value="Chromosome X"/>
</dbReference>
<comment type="subcellular location">
    <subcellularLocation>
        <location evidence="3">Nucleus</location>
    </subcellularLocation>
</comment>
<keyword evidence="2 3" id="KW-0238">DNA-binding</keyword>
<keyword evidence="3" id="KW-0539">Nucleus</keyword>
<dbReference type="PROSITE" id="PS50061">
    <property type="entry name" value="ETS_DOMAIN_3"/>
    <property type="match status" value="1"/>
</dbReference>
<sequence length="510" mass="59031">MRKMPMESLKDFNSIDIKMETSDLNDELSYPYNGHEVLDILPNNEIFSRDSLFLGDDDERACNNEDNAPCDDDDEEEDDIIILHIDIREPIKRLKNLLEQKIAVNLTKYEFWLQDAQILEPDKNLVDQCVKGEGLVQINVQVRTASKRINIVDVLKPTDDVLAELSDKFISENKEPLPKEHLEASGDETTNDSNGTATNGQMVSEIISPVDDKSESVKWVIDYNFRKELSRLGVAEDPGVWTVAQVRHWLQWAVRQFSLWKKDGPEQELLERMFDEGSIEDWETSDVVQSKVPQFKLFSERVFAKHFRETKRKLGSYPEFQEKVPVDPGDTFWTHFELLRKCRMLAVRGEPDFESMSDESLTQMKKQQKSNGLKPVKAIKPLGIISQFGVEAGHQGNRTGNNGQIQLWQFLLEILTDREHRTVISWLGGDGEFKLTDPERVARLWGERKNKPTMNYEKLSRALRYYYDGDMISKVHGKRFVYKFVCDLTQLIGYNAQELSNLIEILKLLY</sequence>